<dbReference type="Proteomes" id="UP000472839">
    <property type="component" value="Unassembled WGS sequence"/>
</dbReference>
<feature type="signal peptide" evidence="1">
    <location>
        <begin position="1"/>
        <end position="18"/>
    </location>
</feature>
<comment type="caution">
    <text evidence="2">The sequence shown here is derived from an EMBL/GenBank/DDBJ whole genome shotgun (WGS) entry which is preliminary data.</text>
</comment>
<proteinExistence type="predicted"/>
<protein>
    <recommendedName>
        <fullName evidence="4">DUF2860 domain-containing protein</fullName>
    </recommendedName>
</protein>
<sequence>MKKLLLPLILINSINVLAQEEPSFLETFISDTNDHRKDIHNYIISLSSSVDNYFDDEEDIKINRKNYAAAYGLIELSAIKNQHENLSFDQRVRIKLKLPKLKDKFRLVFESDEIDENKDYIENKKSNQDDDFNLALSYQTLKDYAELKAKVGIKLRSKLDPFLKLSARKTWEDVNGIDYVIGQDVKQSVIKKLETTSYYEVAKKFNDYYSLHQYTEYYWHSSESRDSQILPSIHLKQKIDAKNHLTYSFNSNIDNIDTNLRIKRHSLQLKYRHFIKKWLYVDTIPENYYSYDDNFKPKYAMRFNLGMYFNKSSYK</sequence>
<evidence type="ECO:0000256" key="1">
    <source>
        <dbReference type="SAM" id="SignalP"/>
    </source>
</evidence>
<evidence type="ECO:0000313" key="2">
    <source>
        <dbReference type="EMBL" id="KAB7885571.1"/>
    </source>
</evidence>
<organism evidence="2 3">
    <name type="scientific">Poseidonibacter ostreae</name>
    <dbReference type="NCBI Taxonomy" id="2654171"/>
    <lineage>
        <taxon>Bacteria</taxon>
        <taxon>Pseudomonadati</taxon>
        <taxon>Campylobacterota</taxon>
        <taxon>Epsilonproteobacteria</taxon>
        <taxon>Campylobacterales</taxon>
        <taxon>Arcobacteraceae</taxon>
        <taxon>Poseidonibacter</taxon>
    </lineage>
</organism>
<gene>
    <name evidence="2" type="ORF">GBG19_13910</name>
</gene>
<feature type="chain" id="PRO_5026898061" description="DUF2860 domain-containing protein" evidence="1">
    <location>
        <begin position="19"/>
        <end position="315"/>
    </location>
</feature>
<dbReference type="AlphaFoldDB" id="A0A6L4WPW0"/>
<name>A0A6L4WPW0_9BACT</name>
<dbReference type="EMBL" id="WFKK01000055">
    <property type="protein sequence ID" value="KAB7885571.1"/>
    <property type="molecule type" value="Genomic_DNA"/>
</dbReference>
<reference evidence="2 3" key="1">
    <citation type="submission" date="2019-10" db="EMBL/GenBank/DDBJ databases">
        <title>Poseidonibacter ostreae sp. nov., isolated from the gut of the Ostrea denselamellosa.</title>
        <authorList>
            <person name="Choi A."/>
        </authorList>
    </citation>
    <scope>NUCLEOTIDE SEQUENCE [LARGE SCALE GENOMIC DNA]</scope>
    <source>
        <strain evidence="2 3">SJOD-M-33</strain>
    </source>
</reference>
<keyword evidence="1" id="KW-0732">Signal</keyword>
<evidence type="ECO:0000313" key="3">
    <source>
        <dbReference type="Proteomes" id="UP000472839"/>
    </source>
</evidence>
<evidence type="ECO:0008006" key="4">
    <source>
        <dbReference type="Google" id="ProtNLM"/>
    </source>
</evidence>
<accession>A0A6L4WPW0</accession>